<dbReference type="OrthoDB" id="281037at2157"/>
<dbReference type="PANTHER" id="PTHR46268">
    <property type="entry name" value="STRESS RESPONSE PROTEIN NHAX"/>
    <property type="match status" value="1"/>
</dbReference>
<dbReference type="AlphaFoldDB" id="A0A0N0BSC5"/>
<organism evidence="3 4">
    <name type="scientific">Halorubrum tropicale</name>
    <dbReference type="NCBI Taxonomy" id="1765655"/>
    <lineage>
        <taxon>Archaea</taxon>
        <taxon>Methanobacteriati</taxon>
        <taxon>Methanobacteriota</taxon>
        <taxon>Stenosarchaea group</taxon>
        <taxon>Halobacteria</taxon>
        <taxon>Halobacteriales</taxon>
        <taxon>Haloferacaceae</taxon>
        <taxon>Halorubrum</taxon>
    </lineage>
</organism>
<comment type="caution">
    <text evidence="3">The sequence shown here is derived from an EMBL/GenBank/DDBJ whole genome shotgun (WGS) entry which is preliminary data.</text>
</comment>
<proteinExistence type="inferred from homology"/>
<dbReference type="InterPro" id="IPR014729">
    <property type="entry name" value="Rossmann-like_a/b/a_fold"/>
</dbReference>
<evidence type="ECO:0000313" key="3">
    <source>
        <dbReference type="EMBL" id="KOX98044.1"/>
    </source>
</evidence>
<reference evidence="3 4" key="1">
    <citation type="submission" date="2015-08" db="EMBL/GenBank/DDBJ databases">
        <title>Genomes of Isolates from Cabo Rojo, PR.</title>
        <authorList>
            <person name="Sanchez-Nieves R.L."/>
            <person name="Montalvo-Rodriguez R."/>
        </authorList>
    </citation>
    <scope>NUCLEOTIDE SEQUENCE [LARGE SCALE GENOMIC DNA]</scope>
    <source>
        <strain evidence="3 4">5</strain>
    </source>
</reference>
<dbReference type="EMBL" id="LIST01000001">
    <property type="protein sequence ID" value="KOX98044.1"/>
    <property type="molecule type" value="Genomic_DNA"/>
</dbReference>
<evidence type="ECO:0000256" key="1">
    <source>
        <dbReference type="ARBA" id="ARBA00008791"/>
    </source>
</evidence>
<dbReference type="Pfam" id="PF00582">
    <property type="entry name" value="Usp"/>
    <property type="match status" value="1"/>
</dbReference>
<dbReference type="Proteomes" id="UP000037747">
    <property type="component" value="Unassembled WGS sequence"/>
</dbReference>
<comment type="similarity">
    <text evidence="1">Belongs to the universal stress protein A family.</text>
</comment>
<dbReference type="STRING" id="1765655.AMR74_03840"/>
<name>A0A0N0BSC5_9EURY</name>
<accession>A0A0N0BSC5</accession>
<dbReference type="PANTHER" id="PTHR46268:SF6">
    <property type="entry name" value="UNIVERSAL STRESS PROTEIN UP12"/>
    <property type="match status" value="1"/>
</dbReference>
<gene>
    <name evidence="3" type="ORF">AMR74_03840</name>
</gene>
<dbReference type="SUPFAM" id="SSF52402">
    <property type="entry name" value="Adenine nucleotide alpha hydrolases-like"/>
    <property type="match status" value="1"/>
</dbReference>
<sequence length="131" mass="13800">MFTFVVGIDTDEDRATAQAETIASMPLEADDVTAVLVHSFSENKGGGTVEQVKSVRVARSRLEDAGIEVTPEGYGGDPARAILNVADEHDADQIVVAGRKRTPTGKVLFGSVTQSVILDTERPVLVCSGGD</sequence>
<dbReference type="PATRIC" id="fig|1705389.3.peg.1078"/>
<dbReference type="InterPro" id="IPR006016">
    <property type="entry name" value="UspA"/>
</dbReference>
<evidence type="ECO:0000259" key="2">
    <source>
        <dbReference type="Pfam" id="PF00582"/>
    </source>
</evidence>
<dbReference type="CDD" id="cd00293">
    <property type="entry name" value="USP-like"/>
    <property type="match status" value="1"/>
</dbReference>
<evidence type="ECO:0000313" key="4">
    <source>
        <dbReference type="Proteomes" id="UP000037747"/>
    </source>
</evidence>
<dbReference type="RefSeq" id="WP_053770725.1">
    <property type="nucleotide sequence ID" value="NZ_LIST01000001.1"/>
</dbReference>
<dbReference type="Gene3D" id="3.40.50.620">
    <property type="entry name" value="HUPs"/>
    <property type="match status" value="1"/>
</dbReference>
<keyword evidence="4" id="KW-1185">Reference proteome</keyword>
<feature type="domain" description="UspA" evidence="2">
    <location>
        <begin position="4"/>
        <end position="127"/>
    </location>
</feature>
<protein>
    <submittedName>
        <fullName evidence="3">Universal stress protein UspA</fullName>
    </submittedName>
</protein>